<evidence type="ECO:0000256" key="2">
    <source>
        <dbReference type="SAM" id="Phobius"/>
    </source>
</evidence>
<dbReference type="Pfam" id="PF19483">
    <property type="entry name" value="DUF6019"/>
    <property type="match status" value="1"/>
</dbReference>
<dbReference type="EMBL" id="CP131059">
    <property type="protein sequence ID" value="WNY24126.1"/>
    <property type="molecule type" value="Genomic_DNA"/>
</dbReference>
<dbReference type="GeneID" id="85196052"/>
<feature type="compositionally biased region" description="Acidic residues" evidence="1">
    <location>
        <begin position="84"/>
        <end position="95"/>
    </location>
</feature>
<feature type="compositionally biased region" description="Acidic residues" evidence="1">
    <location>
        <begin position="65"/>
        <end position="77"/>
    </location>
</feature>
<feature type="region of interest" description="Disordered" evidence="1">
    <location>
        <begin position="54"/>
        <end position="95"/>
    </location>
</feature>
<reference evidence="3 4" key="1">
    <citation type="submission" date="2023-07" db="EMBL/GenBank/DDBJ databases">
        <title>Closed genoem sequence of Methanomicrococcus sp. Hf6.</title>
        <authorList>
            <person name="Poehlein A."/>
            <person name="Protasov E."/>
            <person name="Platt K."/>
            <person name="Reeh H."/>
            <person name="Daniel R."/>
            <person name="Brune A."/>
        </authorList>
    </citation>
    <scope>NUCLEOTIDE SEQUENCE [LARGE SCALE GENOMIC DNA]</scope>
    <source>
        <strain evidence="3 4">Hf6</strain>
    </source>
</reference>
<organism evidence="3 4">
    <name type="scientific">Methanimicrococcus hongohii</name>
    <dbReference type="NCBI Taxonomy" id="3028295"/>
    <lineage>
        <taxon>Archaea</taxon>
        <taxon>Methanobacteriati</taxon>
        <taxon>Methanobacteriota</taxon>
        <taxon>Stenosarchaea group</taxon>
        <taxon>Methanomicrobia</taxon>
        <taxon>Methanosarcinales</taxon>
        <taxon>Methanosarcinaceae</taxon>
        <taxon>Methanimicrococcus</taxon>
    </lineage>
</organism>
<dbReference type="Proteomes" id="UP001302978">
    <property type="component" value="Chromosome"/>
</dbReference>
<accession>A0AA96ZUB2</accession>
<dbReference type="RefSeq" id="WP_316557301.1">
    <property type="nucleotide sequence ID" value="NZ_CP131059.1"/>
</dbReference>
<dbReference type="AlphaFoldDB" id="A0AA96ZUB2"/>
<evidence type="ECO:0000256" key="1">
    <source>
        <dbReference type="SAM" id="MobiDB-lite"/>
    </source>
</evidence>
<keyword evidence="4" id="KW-1185">Reference proteome</keyword>
<feature type="transmembrane region" description="Helical" evidence="2">
    <location>
        <begin position="6"/>
        <end position="34"/>
    </location>
</feature>
<dbReference type="KEGG" id="mehf:MmiHf6_14550"/>
<sequence>MFGIGIIEILMILVILILYLVPIALILIALYYIIKAAVKNGILEADEEKRMRNIPKQEEIKVNEDENEDEKENEDENEIKGDAEGIESEESENEE</sequence>
<keyword evidence="2" id="KW-0812">Transmembrane</keyword>
<feature type="compositionally biased region" description="Basic and acidic residues" evidence="1">
    <location>
        <begin position="54"/>
        <end position="64"/>
    </location>
</feature>
<protein>
    <submittedName>
        <fullName evidence="3">Uncharacterized protein</fullName>
    </submittedName>
</protein>
<evidence type="ECO:0000313" key="3">
    <source>
        <dbReference type="EMBL" id="WNY24126.1"/>
    </source>
</evidence>
<evidence type="ECO:0000313" key="4">
    <source>
        <dbReference type="Proteomes" id="UP001302978"/>
    </source>
</evidence>
<dbReference type="InterPro" id="IPR046061">
    <property type="entry name" value="DUF6019"/>
</dbReference>
<keyword evidence="2" id="KW-0472">Membrane</keyword>
<name>A0AA96ZUB2_9EURY</name>
<keyword evidence="2" id="KW-1133">Transmembrane helix</keyword>
<gene>
    <name evidence="3" type="ORF">MmiHf6_14550</name>
</gene>
<proteinExistence type="predicted"/>